<comment type="caution">
    <text evidence="2">The sequence shown here is derived from an EMBL/GenBank/DDBJ whole genome shotgun (WGS) entry which is preliminary data.</text>
</comment>
<proteinExistence type="predicted"/>
<dbReference type="RefSeq" id="WP_229490723.1">
    <property type="nucleotide sequence ID" value="NZ_JAIVFQ010000147.1"/>
</dbReference>
<reference evidence="2 3" key="1">
    <citation type="journal article" date="2021" name="Microorganisms">
        <title>Genome Evolution of Filamentous Cyanobacterium Nostoc Species: From Facultative Symbiosis to Free Living.</title>
        <authorList>
            <person name="Huo D."/>
            <person name="Li H."/>
            <person name="Cai F."/>
            <person name="Guo X."/>
            <person name="Qiao Z."/>
            <person name="Wang W."/>
            <person name="Yu G."/>
            <person name="Li R."/>
        </authorList>
    </citation>
    <scope>NUCLEOTIDE SEQUENCE [LARGE SCALE GENOMIC DNA]</scope>
    <source>
        <strain evidence="2 3">CHAB 5714</strain>
    </source>
</reference>
<organism evidence="2 3">
    <name type="scientific">Nostoc favosum CHAB5714</name>
    <dbReference type="NCBI Taxonomy" id="2780399"/>
    <lineage>
        <taxon>Bacteria</taxon>
        <taxon>Bacillati</taxon>
        <taxon>Cyanobacteriota</taxon>
        <taxon>Cyanophyceae</taxon>
        <taxon>Nostocales</taxon>
        <taxon>Nostocaceae</taxon>
        <taxon>Nostoc</taxon>
        <taxon>Nostoc favosum</taxon>
    </lineage>
</organism>
<dbReference type="InterPro" id="IPR014819">
    <property type="entry name" value="PriCT_2"/>
</dbReference>
<dbReference type="Pfam" id="PF09250">
    <property type="entry name" value="Prim-Pol"/>
    <property type="match status" value="1"/>
</dbReference>
<dbReference type="Pfam" id="PF08707">
    <property type="entry name" value="PriCT_2"/>
    <property type="match status" value="1"/>
</dbReference>
<dbReference type="SMART" id="SM00943">
    <property type="entry name" value="Prim-Pol"/>
    <property type="match status" value="1"/>
</dbReference>
<sequence length="340" mass="39447">MHAQIRHLVFSLDNLPEEWRIVPTFGKRPLGKEWEKNTYSPRELQAELVRRRLKVWTNNRLITPTGVALVCGSNHPQGYLVAIDCDGETSWRQIIQINEHTEPEELNQLTPVEARDTPTESLCDVPTESLCDRAQKYLPPTIAFTSGRKYRSQRLYLIPDSKAWEVKSRKIKTGKDEHLEFRGKNLASILPPSFHPEGRNYRWLPGCSPSERQIEIAPDWVIAQMLAKQEKARKFNLPQEKYNRRYGVDRYAHLIPSIETNIQTALVLLEVIHPRFADDYHSWIQVGMALHSVSPILFKAWDTWSQLSPKYKSGECAYKWQSFNKTGITIRTLFRLANLS</sequence>
<feature type="domain" description="DNA primase/polymerase bifunctional N-terminal" evidence="1">
    <location>
        <begin position="12"/>
        <end position="221"/>
    </location>
</feature>
<protein>
    <submittedName>
        <fullName evidence="2">Bifunctional DNA primase/polymerase</fullName>
    </submittedName>
</protein>
<accession>A0ABS8IKZ0</accession>
<keyword evidence="3" id="KW-1185">Reference proteome</keyword>
<name>A0ABS8IKZ0_9NOSO</name>
<gene>
    <name evidence="2" type="ORF">LC586_37525</name>
</gene>
<dbReference type="EMBL" id="JAIVFQ010000147">
    <property type="protein sequence ID" value="MCC5604691.1"/>
    <property type="molecule type" value="Genomic_DNA"/>
</dbReference>
<evidence type="ECO:0000313" key="2">
    <source>
        <dbReference type="EMBL" id="MCC5604691.1"/>
    </source>
</evidence>
<dbReference type="InterPro" id="IPR015330">
    <property type="entry name" value="DNA_primase/pol_bifunc_N"/>
</dbReference>
<evidence type="ECO:0000259" key="1">
    <source>
        <dbReference type="SMART" id="SM00943"/>
    </source>
</evidence>
<evidence type="ECO:0000313" key="3">
    <source>
        <dbReference type="Proteomes" id="UP001199525"/>
    </source>
</evidence>
<dbReference type="Proteomes" id="UP001199525">
    <property type="component" value="Unassembled WGS sequence"/>
</dbReference>